<dbReference type="AlphaFoldDB" id="A0AA38CJ49"/>
<dbReference type="Pfam" id="PF07983">
    <property type="entry name" value="X8"/>
    <property type="match status" value="1"/>
</dbReference>
<dbReference type="GO" id="GO:0009506">
    <property type="term" value="C:plasmodesma"/>
    <property type="evidence" value="ECO:0007669"/>
    <property type="project" value="UniProtKB-ARBA"/>
</dbReference>
<evidence type="ECO:0000259" key="8">
    <source>
        <dbReference type="SMART" id="SM00768"/>
    </source>
</evidence>
<dbReference type="GO" id="GO:0005886">
    <property type="term" value="C:plasma membrane"/>
    <property type="evidence" value="ECO:0007669"/>
    <property type="project" value="UniProtKB-SubCell"/>
</dbReference>
<evidence type="ECO:0000256" key="6">
    <source>
        <dbReference type="ARBA" id="ARBA00023157"/>
    </source>
</evidence>
<keyword evidence="7" id="KW-0325">Glycoprotein</keyword>
<reference evidence="9 10" key="1">
    <citation type="journal article" date="2021" name="Nat. Plants">
        <title>The Taxus genome provides insights into paclitaxel biosynthesis.</title>
        <authorList>
            <person name="Xiong X."/>
            <person name="Gou J."/>
            <person name="Liao Q."/>
            <person name="Li Y."/>
            <person name="Zhou Q."/>
            <person name="Bi G."/>
            <person name="Li C."/>
            <person name="Du R."/>
            <person name="Wang X."/>
            <person name="Sun T."/>
            <person name="Guo L."/>
            <person name="Liang H."/>
            <person name="Lu P."/>
            <person name="Wu Y."/>
            <person name="Zhang Z."/>
            <person name="Ro D.K."/>
            <person name="Shang Y."/>
            <person name="Huang S."/>
            <person name="Yan J."/>
        </authorList>
    </citation>
    <scope>NUCLEOTIDE SEQUENCE [LARGE SCALE GENOMIC DNA]</scope>
    <source>
        <strain evidence="9">Ta-2019</strain>
    </source>
</reference>
<dbReference type="EMBL" id="JAHRHJ020000009">
    <property type="protein sequence ID" value="KAH9301295.1"/>
    <property type="molecule type" value="Genomic_DNA"/>
</dbReference>
<evidence type="ECO:0000256" key="5">
    <source>
        <dbReference type="ARBA" id="ARBA00023136"/>
    </source>
</evidence>
<evidence type="ECO:0000313" key="9">
    <source>
        <dbReference type="EMBL" id="KAH9301295.1"/>
    </source>
</evidence>
<dbReference type="PANTHER" id="PTHR31044:SF33">
    <property type="entry name" value="PLASMODESMATA CALLOSE-BINDING PROTEIN 5"/>
    <property type="match status" value="1"/>
</dbReference>
<evidence type="ECO:0000256" key="2">
    <source>
        <dbReference type="ARBA" id="ARBA00022475"/>
    </source>
</evidence>
<dbReference type="Proteomes" id="UP000824469">
    <property type="component" value="Unassembled WGS sequence"/>
</dbReference>
<keyword evidence="5" id="KW-0472">Membrane</keyword>
<keyword evidence="3" id="KW-0449">Lipoprotein</keyword>
<dbReference type="GO" id="GO:0098552">
    <property type="term" value="C:side of membrane"/>
    <property type="evidence" value="ECO:0007669"/>
    <property type="project" value="UniProtKB-KW"/>
</dbReference>
<gene>
    <name evidence="9" type="ORF">KI387_012878</name>
</gene>
<dbReference type="SMART" id="SM00768">
    <property type="entry name" value="X8"/>
    <property type="match status" value="1"/>
</dbReference>
<dbReference type="FunFam" id="1.20.58.1040:FF:000001">
    <property type="entry name" value="Glucan endo-1,3-beta-glucosidase 4"/>
    <property type="match status" value="1"/>
</dbReference>
<organism evidence="9 10">
    <name type="scientific">Taxus chinensis</name>
    <name type="common">Chinese yew</name>
    <name type="synonym">Taxus wallichiana var. chinensis</name>
    <dbReference type="NCBI Taxonomy" id="29808"/>
    <lineage>
        <taxon>Eukaryota</taxon>
        <taxon>Viridiplantae</taxon>
        <taxon>Streptophyta</taxon>
        <taxon>Embryophyta</taxon>
        <taxon>Tracheophyta</taxon>
        <taxon>Spermatophyta</taxon>
        <taxon>Pinopsida</taxon>
        <taxon>Pinidae</taxon>
        <taxon>Conifers II</taxon>
        <taxon>Cupressales</taxon>
        <taxon>Taxaceae</taxon>
        <taxon>Taxus</taxon>
    </lineage>
</organism>
<evidence type="ECO:0000256" key="4">
    <source>
        <dbReference type="ARBA" id="ARBA00022729"/>
    </source>
</evidence>
<dbReference type="InterPro" id="IPR044788">
    <property type="entry name" value="X8_dom_prot"/>
</dbReference>
<name>A0AA38CJ49_TAXCH</name>
<protein>
    <recommendedName>
        <fullName evidence="8">X8 domain-containing protein</fullName>
    </recommendedName>
</protein>
<sequence length="134" mass="14071">TRELLAMNYTRNETDANVASAAASFFLGNDSFTPTAPSTPSSVGATWCVAKNNIDDKTLQVALDYACGVGGADCTKIQQGGVCFEPDNVQSHASYAFNNYYTKNGMVTETCDFGGSAAPTTLNPSHGTCVYETG</sequence>
<evidence type="ECO:0000256" key="3">
    <source>
        <dbReference type="ARBA" id="ARBA00022622"/>
    </source>
</evidence>
<keyword evidence="3" id="KW-0336">GPI-anchor</keyword>
<keyword evidence="6" id="KW-1015">Disulfide bond</keyword>
<dbReference type="PANTHER" id="PTHR31044">
    <property type="entry name" value="BETA-1,3 GLUCANASE"/>
    <property type="match status" value="1"/>
</dbReference>
<comment type="subcellular location">
    <subcellularLocation>
        <location evidence="1">Cell membrane</location>
        <topology evidence="1">Lipid-anchor</topology>
        <topology evidence="1">GPI-anchor</topology>
    </subcellularLocation>
</comment>
<evidence type="ECO:0000256" key="1">
    <source>
        <dbReference type="ARBA" id="ARBA00004609"/>
    </source>
</evidence>
<proteinExistence type="predicted"/>
<feature type="domain" description="X8" evidence="8">
    <location>
        <begin position="46"/>
        <end position="131"/>
    </location>
</feature>
<accession>A0AA38CJ49</accession>
<keyword evidence="2" id="KW-1003">Cell membrane</keyword>
<keyword evidence="10" id="KW-1185">Reference proteome</keyword>
<comment type="caution">
    <text evidence="9">The sequence shown here is derived from an EMBL/GenBank/DDBJ whole genome shotgun (WGS) entry which is preliminary data.</text>
</comment>
<dbReference type="OMA" id="GMVTETC"/>
<evidence type="ECO:0000313" key="10">
    <source>
        <dbReference type="Proteomes" id="UP000824469"/>
    </source>
</evidence>
<dbReference type="Gene3D" id="1.20.58.1040">
    <property type="match status" value="1"/>
</dbReference>
<dbReference type="InterPro" id="IPR012946">
    <property type="entry name" value="X8"/>
</dbReference>
<feature type="non-terminal residue" evidence="9">
    <location>
        <position position="134"/>
    </location>
</feature>
<feature type="non-terminal residue" evidence="9">
    <location>
        <position position="1"/>
    </location>
</feature>
<keyword evidence="4" id="KW-0732">Signal</keyword>
<evidence type="ECO:0000256" key="7">
    <source>
        <dbReference type="ARBA" id="ARBA00023180"/>
    </source>
</evidence>